<evidence type="ECO:0000313" key="2">
    <source>
        <dbReference type="EMBL" id="GAA0370177.1"/>
    </source>
</evidence>
<name>A0ABN0XQF7_9LACT</name>
<comment type="caution">
    <text evidence="2">The sequence shown here is derived from an EMBL/GenBank/DDBJ whole genome shotgun (WGS) entry which is preliminary data.</text>
</comment>
<evidence type="ECO:0000313" key="3">
    <source>
        <dbReference type="Proteomes" id="UP001501166"/>
    </source>
</evidence>
<evidence type="ECO:0000256" key="1">
    <source>
        <dbReference type="ARBA" id="ARBA00005437"/>
    </source>
</evidence>
<comment type="similarity">
    <text evidence="1">Belongs to the LOR family.</text>
</comment>
<protein>
    <submittedName>
        <fullName evidence="2">Uncharacterized protein</fullName>
    </submittedName>
</protein>
<dbReference type="Proteomes" id="UP001501166">
    <property type="component" value="Unassembled WGS sequence"/>
</dbReference>
<dbReference type="Pfam" id="PF04525">
    <property type="entry name" value="LOR"/>
    <property type="match status" value="1"/>
</dbReference>
<accession>A0ABN0XQF7</accession>
<proteinExistence type="inferred from homology"/>
<dbReference type="Gene3D" id="2.40.160.200">
    <property type="entry name" value="LURP1-related"/>
    <property type="match status" value="1"/>
</dbReference>
<sequence>MVRLFINQEYMSLQNRMIVKDSSGQEVFLIVGKWGRLGDKMTVYSMDGDRLVEAKQTVLSLFPKFTLYKDGENIGAIKKRPGLHGIKKPTIYVSRLNWVVHPDFENHVFTVRHFARKIMTIEKTVSSLGDFYILSINNEEHASIACVLAVLLDHYIQDKESLMESHKQEKYSLGFMYPIWLRFKRNQS</sequence>
<dbReference type="InterPro" id="IPR007612">
    <property type="entry name" value="LOR"/>
</dbReference>
<dbReference type="RefSeq" id="WP_343756642.1">
    <property type="nucleotide sequence ID" value="NZ_BAAACW010000145.1"/>
</dbReference>
<dbReference type="EMBL" id="BAAACW010000145">
    <property type="protein sequence ID" value="GAA0370177.1"/>
    <property type="molecule type" value="Genomic_DNA"/>
</dbReference>
<dbReference type="InterPro" id="IPR038595">
    <property type="entry name" value="LOR_sf"/>
</dbReference>
<keyword evidence="3" id="KW-1185">Reference proteome</keyword>
<gene>
    <name evidence="2" type="ORF">GCM10008932_22180</name>
</gene>
<dbReference type="SUPFAM" id="SSF54518">
    <property type="entry name" value="Tubby C-terminal domain-like"/>
    <property type="match status" value="1"/>
</dbReference>
<organism evidence="2 3">
    <name type="scientific">Alkalibacterium iburiense</name>
    <dbReference type="NCBI Taxonomy" id="290589"/>
    <lineage>
        <taxon>Bacteria</taxon>
        <taxon>Bacillati</taxon>
        <taxon>Bacillota</taxon>
        <taxon>Bacilli</taxon>
        <taxon>Lactobacillales</taxon>
        <taxon>Carnobacteriaceae</taxon>
        <taxon>Alkalibacterium</taxon>
    </lineage>
</organism>
<reference evidence="2 3" key="1">
    <citation type="journal article" date="2019" name="Int. J. Syst. Evol. Microbiol.">
        <title>The Global Catalogue of Microorganisms (GCM) 10K type strain sequencing project: providing services to taxonomists for standard genome sequencing and annotation.</title>
        <authorList>
            <consortium name="The Broad Institute Genomics Platform"/>
            <consortium name="The Broad Institute Genome Sequencing Center for Infectious Disease"/>
            <person name="Wu L."/>
            <person name="Ma J."/>
        </authorList>
    </citation>
    <scope>NUCLEOTIDE SEQUENCE [LARGE SCALE GENOMIC DNA]</scope>
    <source>
        <strain evidence="2 3">JCM 12662</strain>
    </source>
</reference>
<dbReference type="InterPro" id="IPR025659">
    <property type="entry name" value="Tubby-like_C"/>
</dbReference>